<dbReference type="OrthoDB" id="9795666at2"/>
<dbReference type="InterPro" id="IPR013249">
    <property type="entry name" value="RNA_pol_sigma70_r4_t2"/>
</dbReference>
<dbReference type="EMBL" id="CP014672">
    <property type="protein sequence ID" value="ANW99032.1"/>
    <property type="molecule type" value="Genomic_DNA"/>
</dbReference>
<dbReference type="InterPro" id="IPR014284">
    <property type="entry name" value="RNA_pol_sigma-70_dom"/>
</dbReference>
<dbReference type="InterPro" id="IPR039425">
    <property type="entry name" value="RNA_pol_sigma-70-like"/>
</dbReference>
<evidence type="ECO:0000259" key="7">
    <source>
        <dbReference type="Pfam" id="PF08281"/>
    </source>
</evidence>
<evidence type="ECO:0000256" key="5">
    <source>
        <dbReference type="ARBA" id="ARBA00023163"/>
    </source>
</evidence>
<proteinExistence type="inferred from homology"/>
<sequence>MIKLLYSRFYNELLRFCVSLSHDVAFAEDIVQETYLRALANADILSELPEAKCRVWLYRTAKNIFIDHVRRLAKSIEPAQEPASEDDYSKVMVQMMCCHLPENERTLFLLRYLHGYNSTELGEMFGIPPSTVRARLASARARLKKYFNEN</sequence>
<dbReference type="RefSeq" id="WP_015359383.1">
    <property type="nucleotide sequence ID" value="NZ_CP014672.1"/>
</dbReference>
<dbReference type="InterPro" id="IPR013324">
    <property type="entry name" value="RNA_pol_sigma_r3/r4-like"/>
</dbReference>
<dbReference type="SUPFAM" id="SSF88946">
    <property type="entry name" value="Sigma2 domain of RNA polymerase sigma factors"/>
    <property type="match status" value="1"/>
</dbReference>
<keyword evidence="3" id="KW-0731">Sigma factor</keyword>
<dbReference type="PANTHER" id="PTHR43133:SF8">
    <property type="entry name" value="RNA POLYMERASE SIGMA FACTOR HI_1459-RELATED"/>
    <property type="match status" value="1"/>
</dbReference>
<organism evidence="8 9">
    <name type="scientific">Thermoclostridium stercorarium subsp. thermolacticum DSM 2910</name>
    <dbReference type="NCBI Taxonomy" id="1121336"/>
    <lineage>
        <taxon>Bacteria</taxon>
        <taxon>Bacillati</taxon>
        <taxon>Bacillota</taxon>
        <taxon>Clostridia</taxon>
        <taxon>Eubacteriales</taxon>
        <taxon>Oscillospiraceae</taxon>
        <taxon>Thermoclostridium</taxon>
    </lineage>
</organism>
<accession>A0A1B1YE36</accession>
<dbReference type="InterPro" id="IPR036388">
    <property type="entry name" value="WH-like_DNA-bd_sf"/>
</dbReference>
<dbReference type="NCBIfam" id="TIGR02937">
    <property type="entry name" value="sigma70-ECF"/>
    <property type="match status" value="1"/>
</dbReference>
<name>A0A1B1YE36_THEST</name>
<dbReference type="GO" id="GO:0006352">
    <property type="term" value="P:DNA-templated transcription initiation"/>
    <property type="evidence" value="ECO:0007669"/>
    <property type="project" value="InterPro"/>
</dbReference>
<feature type="domain" description="RNA polymerase sigma-70 region 2" evidence="6">
    <location>
        <begin position="5"/>
        <end position="73"/>
    </location>
</feature>
<dbReference type="Proteomes" id="UP000092971">
    <property type="component" value="Chromosome"/>
</dbReference>
<gene>
    <name evidence="8" type="ORF">CSTERTH_08330</name>
</gene>
<dbReference type="GO" id="GO:0016987">
    <property type="term" value="F:sigma factor activity"/>
    <property type="evidence" value="ECO:0007669"/>
    <property type="project" value="UniProtKB-KW"/>
</dbReference>
<evidence type="ECO:0000259" key="6">
    <source>
        <dbReference type="Pfam" id="PF04542"/>
    </source>
</evidence>
<reference evidence="8 9" key="1">
    <citation type="submission" date="2016-02" db="EMBL/GenBank/DDBJ databases">
        <title>Comparison of Clostridium stercorarium subspecies using comparative genomics and transcriptomics.</title>
        <authorList>
            <person name="Schellenberg J."/>
            <person name="Thallinger G."/>
            <person name="Levin D.B."/>
            <person name="Zhang X."/>
            <person name="Alvare G."/>
            <person name="Fristensky B."/>
            <person name="Sparling R."/>
        </authorList>
    </citation>
    <scope>NUCLEOTIDE SEQUENCE [LARGE SCALE GENOMIC DNA]</scope>
    <source>
        <strain evidence="8 9">DSM 2910</strain>
    </source>
</reference>
<keyword evidence="5" id="KW-0804">Transcription</keyword>
<dbReference type="Gene3D" id="1.10.1740.10">
    <property type="match status" value="1"/>
</dbReference>
<evidence type="ECO:0000256" key="2">
    <source>
        <dbReference type="ARBA" id="ARBA00023015"/>
    </source>
</evidence>
<dbReference type="SUPFAM" id="SSF88659">
    <property type="entry name" value="Sigma3 and sigma4 domains of RNA polymerase sigma factors"/>
    <property type="match status" value="1"/>
</dbReference>
<dbReference type="InterPro" id="IPR013325">
    <property type="entry name" value="RNA_pol_sigma_r2"/>
</dbReference>
<evidence type="ECO:0000313" key="9">
    <source>
        <dbReference type="Proteomes" id="UP000092971"/>
    </source>
</evidence>
<evidence type="ECO:0000256" key="4">
    <source>
        <dbReference type="ARBA" id="ARBA00023125"/>
    </source>
</evidence>
<evidence type="ECO:0000256" key="3">
    <source>
        <dbReference type="ARBA" id="ARBA00023082"/>
    </source>
</evidence>
<dbReference type="InterPro" id="IPR007627">
    <property type="entry name" value="RNA_pol_sigma70_r2"/>
</dbReference>
<protein>
    <submittedName>
        <fullName evidence="8">RNA polymerase subunit sigma-70</fullName>
    </submittedName>
</protein>
<dbReference type="Pfam" id="PF08281">
    <property type="entry name" value="Sigma70_r4_2"/>
    <property type="match status" value="1"/>
</dbReference>
<evidence type="ECO:0000256" key="1">
    <source>
        <dbReference type="ARBA" id="ARBA00010641"/>
    </source>
</evidence>
<comment type="similarity">
    <text evidence="1">Belongs to the sigma-70 factor family. ECF subfamily.</text>
</comment>
<dbReference type="PANTHER" id="PTHR43133">
    <property type="entry name" value="RNA POLYMERASE ECF-TYPE SIGMA FACTO"/>
    <property type="match status" value="1"/>
</dbReference>
<dbReference type="GO" id="GO:0003677">
    <property type="term" value="F:DNA binding"/>
    <property type="evidence" value="ECO:0007669"/>
    <property type="project" value="UniProtKB-KW"/>
</dbReference>
<evidence type="ECO:0000313" key="8">
    <source>
        <dbReference type="EMBL" id="ANW99032.1"/>
    </source>
</evidence>
<dbReference type="AlphaFoldDB" id="A0A1B1YE36"/>
<feature type="domain" description="RNA polymerase sigma factor 70 region 4 type 2" evidence="7">
    <location>
        <begin position="93"/>
        <end position="143"/>
    </location>
</feature>
<dbReference type="Gene3D" id="1.10.10.10">
    <property type="entry name" value="Winged helix-like DNA-binding domain superfamily/Winged helix DNA-binding domain"/>
    <property type="match status" value="1"/>
</dbReference>
<dbReference type="Pfam" id="PF04542">
    <property type="entry name" value="Sigma70_r2"/>
    <property type="match status" value="1"/>
</dbReference>
<keyword evidence="4" id="KW-0238">DNA-binding</keyword>
<keyword evidence="2" id="KW-0805">Transcription regulation</keyword>